<accession>A0ACC2NN85</accession>
<proteinExistence type="predicted"/>
<reference evidence="1" key="1">
    <citation type="submission" date="2023-04" db="EMBL/GenBank/DDBJ databases">
        <title>A chromosome-level genome assembly of the parasitoid wasp Eretmocerus hayati.</title>
        <authorList>
            <person name="Zhong Y."/>
            <person name="Liu S."/>
            <person name="Liu Y."/>
        </authorList>
    </citation>
    <scope>NUCLEOTIDE SEQUENCE</scope>
    <source>
        <strain evidence="1">ZJU_SS_LIU_2023</strain>
    </source>
</reference>
<sequence length="128" mass="13802">MTKDKSDDNSNDRTDNGDGQSRSGETQTQKVDSTLKDEDTSAEQFRAALAEKSLQNIENQTSGIVVNQPNKLGEASSSPVLIGNVRNLNDDLQSLNNSTIPVDYNPILVNNDSQSGLPFNPAAQNLLP</sequence>
<protein>
    <submittedName>
        <fullName evidence="1">Uncharacterized protein</fullName>
    </submittedName>
</protein>
<keyword evidence="2" id="KW-1185">Reference proteome</keyword>
<comment type="caution">
    <text evidence="1">The sequence shown here is derived from an EMBL/GenBank/DDBJ whole genome shotgun (WGS) entry which is preliminary data.</text>
</comment>
<organism evidence="1 2">
    <name type="scientific">Eretmocerus hayati</name>
    <dbReference type="NCBI Taxonomy" id="131215"/>
    <lineage>
        <taxon>Eukaryota</taxon>
        <taxon>Metazoa</taxon>
        <taxon>Ecdysozoa</taxon>
        <taxon>Arthropoda</taxon>
        <taxon>Hexapoda</taxon>
        <taxon>Insecta</taxon>
        <taxon>Pterygota</taxon>
        <taxon>Neoptera</taxon>
        <taxon>Endopterygota</taxon>
        <taxon>Hymenoptera</taxon>
        <taxon>Apocrita</taxon>
        <taxon>Proctotrupomorpha</taxon>
        <taxon>Chalcidoidea</taxon>
        <taxon>Aphelinidae</taxon>
        <taxon>Aphelininae</taxon>
        <taxon>Eretmocerus</taxon>
    </lineage>
</organism>
<gene>
    <name evidence="1" type="ORF">QAD02_003532</name>
</gene>
<dbReference type="Proteomes" id="UP001239111">
    <property type="component" value="Chromosome 3"/>
</dbReference>
<evidence type="ECO:0000313" key="1">
    <source>
        <dbReference type="EMBL" id="KAJ8672273.1"/>
    </source>
</evidence>
<dbReference type="EMBL" id="CM056743">
    <property type="protein sequence ID" value="KAJ8672273.1"/>
    <property type="molecule type" value="Genomic_DNA"/>
</dbReference>
<evidence type="ECO:0000313" key="2">
    <source>
        <dbReference type="Proteomes" id="UP001239111"/>
    </source>
</evidence>
<name>A0ACC2NN85_9HYME</name>